<feature type="binding site" evidence="3">
    <location>
        <begin position="184"/>
        <end position="191"/>
    </location>
    <ligand>
        <name>ATP</name>
        <dbReference type="ChEBI" id="CHEBI:30616"/>
    </ligand>
</feature>
<dbReference type="GO" id="GO:0003677">
    <property type="term" value="F:DNA binding"/>
    <property type="evidence" value="ECO:0007669"/>
    <property type="project" value="InterPro"/>
</dbReference>
<accession>A0A964UN94</accession>
<organism evidence="5 6">
    <name type="scientific">Streptomyces boluensis</name>
    <dbReference type="NCBI Taxonomy" id="1775135"/>
    <lineage>
        <taxon>Bacteria</taxon>
        <taxon>Bacillati</taxon>
        <taxon>Actinomycetota</taxon>
        <taxon>Actinomycetes</taxon>
        <taxon>Kitasatosporales</taxon>
        <taxon>Streptomycetaceae</taxon>
        <taxon>Streptomyces</taxon>
    </lineage>
</organism>
<evidence type="ECO:0000259" key="4">
    <source>
        <dbReference type="PROSITE" id="PS50901"/>
    </source>
</evidence>
<dbReference type="Gene3D" id="3.40.50.300">
    <property type="entry name" value="P-loop containing nucleotide triphosphate hydrolases"/>
    <property type="match status" value="1"/>
</dbReference>
<evidence type="ECO:0000256" key="3">
    <source>
        <dbReference type="PROSITE-ProRule" id="PRU00289"/>
    </source>
</evidence>
<evidence type="ECO:0000256" key="2">
    <source>
        <dbReference type="ARBA" id="ARBA00022840"/>
    </source>
</evidence>
<dbReference type="InterPro" id="IPR050206">
    <property type="entry name" value="FtsK/SpoIIIE/SftA"/>
</dbReference>
<dbReference type="PANTHER" id="PTHR22683:SF41">
    <property type="entry name" value="DNA TRANSLOCASE FTSK"/>
    <property type="match status" value="1"/>
</dbReference>
<keyword evidence="6" id="KW-1185">Reference proteome</keyword>
<dbReference type="InterPro" id="IPR002543">
    <property type="entry name" value="FtsK_dom"/>
</dbReference>
<name>A0A964UN94_9ACTN</name>
<gene>
    <name evidence="5" type="ORF">GUY60_07760</name>
</gene>
<evidence type="ECO:0000313" key="6">
    <source>
        <dbReference type="Proteomes" id="UP000598297"/>
    </source>
</evidence>
<proteinExistence type="predicted"/>
<protein>
    <submittedName>
        <fullName evidence="5">Plasmid transfer protein</fullName>
    </submittedName>
</protein>
<dbReference type="InterPro" id="IPR027417">
    <property type="entry name" value="P-loop_NTPase"/>
</dbReference>
<sequence>MAELVIVLVVVAAAAGLLRWRRPAWYWVCFGAAFASVRVLVRYTSVMEACGLTVPPPRWRLTLARMANRPFPEARSPRILCLRPTRTGLVLRLKLRPGQDAFDFSAATDRLRHSFGMYAVSSREVRSTIVELRMTGYDVLDRVRMPAEASADSASPLRIPVALREDGAVHYRDYRSVPHGLTLGATESGKSVYQRTLVCGLAPLDVALVGIDCKQGVELFPLARRFSALADDPDTALELLEALVSHMEDVYLLIRAEQRTSVAVPDAEIAADIWDLPAGLRPTPVVVLVDEVAELALFATKDEEKRRDRIITALVRLAQLGRAAGIYLEICGQRFGSELGKGITMLRAQLTGRTAHRVNDESSANMAFGDIAPDAVLAAIQISPDTPGIAVAGDTTGGWARIRAPHTSLRDAVNLCNEHAHRTPDLPALAPFRPVATVPSSASVPLTKSASATA</sequence>
<dbReference type="EMBL" id="JAAAHS010000036">
    <property type="protein sequence ID" value="NBE51320.1"/>
    <property type="molecule type" value="Genomic_DNA"/>
</dbReference>
<comment type="caution">
    <text evidence="5">The sequence shown here is derived from an EMBL/GenBank/DDBJ whole genome shotgun (WGS) entry which is preliminary data.</text>
</comment>
<dbReference type="Pfam" id="PF01580">
    <property type="entry name" value="FtsK_SpoIIIE"/>
    <property type="match status" value="1"/>
</dbReference>
<keyword evidence="2 3" id="KW-0067">ATP-binding</keyword>
<reference evidence="5" key="1">
    <citation type="submission" date="2020-01" db="EMBL/GenBank/DDBJ databases">
        <title>Whole-genome analyses of novel actinobacteria.</title>
        <authorList>
            <person name="Sahin N."/>
        </authorList>
    </citation>
    <scope>NUCLEOTIDE SEQUENCE</scope>
    <source>
        <strain evidence="5">YC537</strain>
    </source>
</reference>
<dbReference type="PROSITE" id="PS50901">
    <property type="entry name" value="FTSK"/>
    <property type="match status" value="1"/>
</dbReference>
<feature type="domain" description="FtsK" evidence="4">
    <location>
        <begin position="166"/>
        <end position="365"/>
    </location>
</feature>
<dbReference type="OrthoDB" id="5168624at2"/>
<dbReference type="Proteomes" id="UP000598297">
    <property type="component" value="Unassembled WGS sequence"/>
</dbReference>
<evidence type="ECO:0000256" key="1">
    <source>
        <dbReference type="ARBA" id="ARBA00022741"/>
    </source>
</evidence>
<dbReference type="AlphaFoldDB" id="A0A964UN94"/>
<dbReference type="SUPFAM" id="SSF52540">
    <property type="entry name" value="P-loop containing nucleoside triphosphate hydrolases"/>
    <property type="match status" value="1"/>
</dbReference>
<evidence type="ECO:0000313" key="5">
    <source>
        <dbReference type="EMBL" id="NBE51320.1"/>
    </source>
</evidence>
<dbReference type="GO" id="GO:0005524">
    <property type="term" value="F:ATP binding"/>
    <property type="evidence" value="ECO:0007669"/>
    <property type="project" value="UniProtKB-UniRule"/>
</dbReference>
<dbReference type="RefSeq" id="WP_161695198.1">
    <property type="nucleotide sequence ID" value="NZ_JAAAHS010000036.1"/>
</dbReference>
<keyword evidence="1 3" id="KW-0547">Nucleotide-binding</keyword>
<dbReference type="PANTHER" id="PTHR22683">
    <property type="entry name" value="SPORULATION PROTEIN RELATED"/>
    <property type="match status" value="1"/>
</dbReference>